<protein>
    <recommendedName>
        <fullName evidence="3">HNH endonuclease</fullName>
    </recommendedName>
</protein>
<accession>A0ABU0LQJ0</accession>
<evidence type="ECO:0000313" key="2">
    <source>
        <dbReference type="Proteomes" id="UP001235094"/>
    </source>
</evidence>
<evidence type="ECO:0000313" key="1">
    <source>
        <dbReference type="EMBL" id="MDQ0510915.1"/>
    </source>
</evidence>
<name>A0ABU0LQJ0_9HYPH</name>
<dbReference type="RefSeq" id="WP_306889631.1">
    <property type="nucleotide sequence ID" value="NZ_JAUSVR010000004.1"/>
</dbReference>
<comment type="caution">
    <text evidence="1">The sequence shown here is derived from an EMBL/GenBank/DDBJ whole genome shotgun (WGS) entry which is preliminary data.</text>
</comment>
<keyword evidence="2" id="KW-1185">Reference proteome</keyword>
<proteinExistence type="predicted"/>
<gene>
    <name evidence="1" type="ORF">QOZ99_001803</name>
</gene>
<reference evidence="1 2" key="1">
    <citation type="submission" date="2023-07" db="EMBL/GenBank/DDBJ databases">
        <title>Genomic Encyclopedia of Type Strains, Phase IV (KMG-IV): sequencing the most valuable type-strain genomes for metagenomic binning, comparative biology and taxonomic classification.</title>
        <authorList>
            <person name="Goeker M."/>
        </authorList>
    </citation>
    <scope>NUCLEOTIDE SEQUENCE [LARGE SCALE GENOMIC DNA]</scope>
    <source>
        <strain evidence="1 2">DSM 15561</strain>
    </source>
</reference>
<dbReference type="EMBL" id="JAUSVR010000004">
    <property type="protein sequence ID" value="MDQ0510915.1"/>
    <property type="molecule type" value="Genomic_DNA"/>
</dbReference>
<dbReference type="Proteomes" id="UP001235094">
    <property type="component" value="Unassembled WGS sequence"/>
</dbReference>
<sequence length="95" mass="11346">MTTRLQCCVPFCRRTTKDRHDEWVCGKHWSAVPQRERRRLARAGRWYRKRFGQNAAWTYPAGSPKRIEAVRFDRHWRKCWERCKRAAIEAAGGIG</sequence>
<evidence type="ECO:0008006" key="3">
    <source>
        <dbReference type="Google" id="ProtNLM"/>
    </source>
</evidence>
<organism evidence="1 2">
    <name type="scientific">Ancylobacter amanitiformis</name>
    <dbReference type="NCBI Taxonomy" id="217069"/>
    <lineage>
        <taxon>Bacteria</taxon>
        <taxon>Pseudomonadati</taxon>
        <taxon>Pseudomonadota</taxon>
        <taxon>Alphaproteobacteria</taxon>
        <taxon>Hyphomicrobiales</taxon>
        <taxon>Xanthobacteraceae</taxon>
        <taxon>Ancylobacter</taxon>
    </lineage>
</organism>